<keyword evidence="12 18" id="KW-0548">Nucleotidyltransferase</keyword>
<accession>A0A4U0Z6R2</accession>
<dbReference type="GO" id="GO:0004605">
    <property type="term" value="F:phosphatidate cytidylyltransferase activity"/>
    <property type="evidence" value="ECO:0007669"/>
    <property type="project" value="UniProtKB-EC"/>
</dbReference>
<feature type="transmembrane region" description="Helical" evidence="19">
    <location>
        <begin position="240"/>
        <end position="260"/>
    </location>
</feature>
<dbReference type="PROSITE" id="PS01315">
    <property type="entry name" value="CDS"/>
    <property type="match status" value="1"/>
</dbReference>
<comment type="caution">
    <text evidence="20">The sequence shown here is derived from an EMBL/GenBank/DDBJ whole genome shotgun (WGS) entry which is preliminary data.</text>
</comment>
<evidence type="ECO:0000256" key="14">
    <source>
        <dbReference type="ARBA" id="ARBA00023098"/>
    </source>
</evidence>
<evidence type="ECO:0000256" key="3">
    <source>
        <dbReference type="ARBA" id="ARBA00005119"/>
    </source>
</evidence>
<comment type="pathway">
    <text evidence="3 18">Phospholipid metabolism; CDP-diacylglycerol biosynthesis; CDP-diacylglycerol from sn-glycerol 3-phosphate: step 3/3.</text>
</comment>
<comment type="similarity">
    <text evidence="5 18">Belongs to the CDS family.</text>
</comment>
<protein>
    <recommendedName>
        <fullName evidence="7 18">Phosphatidate cytidylyltransferase</fullName>
        <ecNumber evidence="6 18">2.7.7.41</ecNumber>
    </recommendedName>
</protein>
<gene>
    <name evidence="20" type="ORF">FAZ78_01660</name>
</gene>
<evidence type="ECO:0000256" key="7">
    <source>
        <dbReference type="ARBA" id="ARBA00019373"/>
    </source>
</evidence>
<keyword evidence="8" id="KW-1003">Cell membrane</keyword>
<evidence type="ECO:0000256" key="16">
    <source>
        <dbReference type="ARBA" id="ARBA00023209"/>
    </source>
</evidence>
<evidence type="ECO:0000313" key="21">
    <source>
        <dbReference type="Proteomes" id="UP000306340"/>
    </source>
</evidence>
<evidence type="ECO:0000256" key="10">
    <source>
        <dbReference type="ARBA" id="ARBA00022679"/>
    </source>
</evidence>
<keyword evidence="14" id="KW-0443">Lipid metabolism</keyword>
<name>A0A4U0Z6R2_9RHOB</name>
<evidence type="ECO:0000256" key="18">
    <source>
        <dbReference type="RuleBase" id="RU003938"/>
    </source>
</evidence>
<comment type="catalytic activity">
    <reaction evidence="1 18">
        <text>a 1,2-diacyl-sn-glycero-3-phosphate + CTP + H(+) = a CDP-1,2-diacyl-sn-glycerol + diphosphate</text>
        <dbReference type="Rhea" id="RHEA:16229"/>
        <dbReference type="ChEBI" id="CHEBI:15378"/>
        <dbReference type="ChEBI" id="CHEBI:33019"/>
        <dbReference type="ChEBI" id="CHEBI:37563"/>
        <dbReference type="ChEBI" id="CHEBI:58332"/>
        <dbReference type="ChEBI" id="CHEBI:58608"/>
        <dbReference type="EC" id="2.7.7.41"/>
    </reaction>
</comment>
<evidence type="ECO:0000256" key="15">
    <source>
        <dbReference type="ARBA" id="ARBA00023136"/>
    </source>
</evidence>
<reference evidence="20 21" key="1">
    <citation type="submission" date="2019-04" db="EMBL/GenBank/DDBJ databases">
        <title>Crypto-aerobic microbial life in anoxic (sulfidic) marine sediments.</title>
        <authorList>
            <person name="Bhattacharya S."/>
            <person name="Roy C."/>
            <person name="Mondal N."/>
            <person name="Sarkar J."/>
            <person name="Mandal S."/>
            <person name="Rameez M.J."/>
            <person name="Ghosh W."/>
        </authorList>
    </citation>
    <scope>NUCLEOTIDE SEQUENCE [LARGE SCALE GENOMIC DNA]</scope>
    <source>
        <strain evidence="20 21">SBBC</strain>
    </source>
</reference>
<keyword evidence="9" id="KW-0444">Lipid biosynthesis</keyword>
<evidence type="ECO:0000256" key="6">
    <source>
        <dbReference type="ARBA" id="ARBA00012487"/>
    </source>
</evidence>
<dbReference type="PANTHER" id="PTHR46382:SF1">
    <property type="entry name" value="PHOSPHATIDATE CYTIDYLYLTRANSFERASE"/>
    <property type="match status" value="1"/>
</dbReference>
<evidence type="ECO:0000256" key="17">
    <source>
        <dbReference type="ARBA" id="ARBA00023264"/>
    </source>
</evidence>
<evidence type="ECO:0000313" key="20">
    <source>
        <dbReference type="EMBL" id="TKA98244.1"/>
    </source>
</evidence>
<feature type="transmembrane region" description="Helical" evidence="19">
    <location>
        <begin position="174"/>
        <end position="193"/>
    </location>
</feature>
<feature type="transmembrane region" description="Helical" evidence="19">
    <location>
        <begin position="110"/>
        <end position="129"/>
    </location>
</feature>
<keyword evidence="17" id="KW-1208">Phospholipid metabolism</keyword>
<keyword evidence="16" id="KW-0594">Phospholipid biosynthesis</keyword>
<evidence type="ECO:0000256" key="11">
    <source>
        <dbReference type="ARBA" id="ARBA00022692"/>
    </source>
</evidence>
<proteinExistence type="inferred from homology"/>
<evidence type="ECO:0000256" key="19">
    <source>
        <dbReference type="SAM" id="Phobius"/>
    </source>
</evidence>
<dbReference type="EC" id="2.7.7.41" evidence="6 18"/>
<sequence length="269" mass="28364">MSRPPKPKGRWNDLRRRMGSAAIMLAIGGVEIWLGGMTFAILVLILTGVMMWELARMTAPGKVMANIGLGLMATAVLYGVLAYPEPLGLLPLLVPSLAGIAVPRRDKPIYFVYAAGLMLAGFALIELRAGPGTLAILWLIAVVVASDVMGYFAGRSLGGPKFWPRVSPNKTWSGTIAGWLGAAIVGLGFVLLADAGWGLIVLSPFIALAGQLGDIAESWIKRRSEVKDSSSLIPGHGGVLDRFDALTGAVLAVLALSLAWPLPLPEMGN</sequence>
<comment type="subcellular location">
    <subcellularLocation>
        <location evidence="2">Cell membrane</location>
        <topology evidence="2">Multi-pass membrane protein</topology>
    </subcellularLocation>
</comment>
<keyword evidence="13 19" id="KW-1133">Transmembrane helix</keyword>
<dbReference type="GO" id="GO:0016024">
    <property type="term" value="P:CDP-diacylglycerol biosynthetic process"/>
    <property type="evidence" value="ECO:0007669"/>
    <property type="project" value="UniProtKB-UniPathway"/>
</dbReference>
<evidence type="ECO:0000256" key="9">
    <source>
        <dbReference type="ARBA" id="ARBA00022516"/>
    </source>
</evidence>
<dbReference type="PANTHER" id="PTHR46382">
    <property type="entry name" value="PHOSPHATIDATE CYTIDYLYLTRANSFERASE"/>
    <property type="match status" value="1"/>
</dbReference>
<dbReference type="InterPro" id="IPR000374">
    <property type="entry name" value="PC_trans"/>
</dbReference>
<dbReference type="AlphaFoldDB" id="A0A4U0Z6R2"/>
<dbReference type="EMBL" id="SWAU01000007">
    <property type="protein sequence ID" value="TKA98244.1"/>
    <property type="molecule type" value="Genomic_DNA"/>
</dbReference>
<evidence type="ECO:0000256" key="5">
    <source>
        <dbReference type="ARBA" id="ARBA00010185"/>
    </source>
</evidence>
<dbReference type="GO" id="GO:0005886">
    <property type="term" value="C:plasma membrane"/>
    <property type="evidence" value="ECO:0007669"/>
    <property type="project" value="UniProtKB-SubCell"/>
</dbReference>
<dbReference type="Proteomes" id="UP000306340">
    <property type="component" value="Unassembled WGS sequence"/>
</dbReference>
<keyword evidence="10 18" id="KW-0808">Transferase</keyword>
<comment type="pathway">
    <text evidence="4">Lipid metabolism.</text>
</comment>
<dbReference type="UniPathway" id="UPA00557">
    <property type="reaction ID" value="UER00614"/>
</dbReference>
<feature type="transmembrane region" description="Helical" evidence="19">
    <location>
        <begin position="199"/>
        <end position="220"/>
    </location>
</feature>
<feature type="transmembrane region" description="Helical" evidence="19">
    <location>
        <begin position="135"/>
        <end position="153"/>
    </location>
</feature>
<evidence type="ECO:0000256" key="12">
    <source>
        <dbReference type="ARBA" id="ARBA00022695"/>
    </source>
</evidence>
<keyword evidence="11 18" id="KW-0812">Transmembrane</keyword>
<evidence type="ECO:0000256" key="13">
    <source>
        <dbReference type="ARBA" id="ARBA00022989"/>
    </source>
</evidence>
<organism evidence="20 21">
    <name type="scientific">Cereibacter changlensis</name>
    <dbReference type="NCBI Taxonomy" id="402884"/>
    <lineage>
        <taxon>Bacteria</taxon>
        <taxon>Pseudomonadati</taxon>
        <taxon>Pseudomonadota</taxon>
        <taxon>Alphaproteobacteria</taxon>
        <taxon>Rhodobacterales</taxon>
        <taxon>Paracoccaceae</taxon>
        <taxon>Cereibacter</taxon>
    </lineage>
</organism>
<evidence type="ECO:0000256" key="8">
    <source>
        <dbReference type="ARBA" id="ARBA00022475"/>
    </source>
</evidence>
<feature type="transmembrane region" description="Helical" evidence="19">
    <location>
        <begin position="20"/>
        <end position="51"/>
    </location>
</feature>
<evidence type="ECO:0000256" key="4">
    <source>
        <dbReference type="ARBA" id="ARBA00005189"/>
    </source>
</evidence>
<dbReference type="RefSeq" id="WP_136791029.1">
    <property type="nucleotide sequence ID" value="NZ_SWAU01000007.1"/>
</dbReference>
<keyword evidence="15 19" id="KW-0472">Membrane</keyword>
<dbReference type="Pfam" id="PF01148">
    <property type="entry name" value="CTP_transf_1"/>
    <property type="match status" value="1"/>
</dbReference>
<evidence type="ECO:0000256" key="2">
    <source>
        <dbReference type="ARBA" id="ARBA00004651"/>
    </source>
</evidence>
<feature type="transmembrane region" description="Helical" evidence="19">
    <location>
        <begin position="63"/>
        <end position="81"/>
    </location>
</feature>
<evidence type="ECO:0000256" key="1">
    <source>
        <dbReference type="ARBA" id="ARBA00001698"/>
    </source>
</evidence>